<gene>
    <name evidence="1" type="primary">pxpA</name>
    <name evidence="2" type="ordered locus">Bsel_0984</name>
</gene>
<comment type="function">
    <text evidence="1">Catalyzes the cleavage of 5-oxoproline to form L-glutamate coupled to the hydrolysis of ATP to ADP and inorganic phosphate.</text>
</comment>
<dbReference type="GO" id="GO:0017168">
    <property type="term" value="F:5-oxoprolinase (ATP-hydrolyzing) activity"/>
    <property type="evidence" value="ECO:0007669"/>
    <property type="project" value="UniProtKB-UniRule"/>
</dbReference>
<dbReference type="KEGG" id="bse:Bsel_0984"/>
<dbReference type="HAMAP" id="MF_00691">
    <property type="entry name" value="PxpA"/>
    <property type="match status" value="1"/>
</dbReference>
<keyword evidence="1" id="KW-0547">Nucleotide-binding</keyword>
<comment type="subunit">
    <text evidence="1">Forms a complex composed of PxpA, PxpB and PxpC.</text>
</comment>
<organism evidence="2 3">
    <name type="scientific">Bacillus selenitireducens (strain ATCC 700615 / DSM 15326 / MLS10)</name>
    <dbReference type="NCBI Taxonomy" id="439292"/>
    <lineage>
        <taxon>Bacteria</taxon>
        <taxon>Bacillati</taxon>
        <taxon>Bacillota</taxon>
        <taxon>Bacilli</taxon>
        <taxon>Bacillales</taxon>
        <taxon>Bacillaceae</taxon>
        <taxon>Salisediminibacterium</taxon>
    </lineage>
</organism>
<dbReference type="GO" id="GO:0005975">
    <property type="term" value="P:carbohydrate metabolic process"/>
    <property type="evidence" value="ECO:0007669"/>
    <property type="project" value="InterPro"/>
</dbReference>
<comment type="catalytic activity">
    <reaction evidence="1">
        <text>5-oxo-L-proline + ATP + 2 H2O = L-glutamate + ADP + phosphate + H(+)</text>
        <dbReference type="Rhea" id="RHEA:10348"/>
        <dbReference type="ChEBI" id="CHEBI:15377"/>
        <dbReference type="ChEBI" id="CHEBI:15378"/>
        <dbReference type="ChEBI" id="CHEBI:29985"/>
        <dbReference type="ChEBI" id="CHEBI:30616"/>
        <dbReference type="ChEBI" id="CHEBI:43474"/>
        <dbReference type="ChEBI" id="CHEBI:58402"/>
        <dbReference type="ChEBI" id="CHEBI:456216"/>
        <dbReference type="EC" id="3.5.2.9"/>
    </reaction>
</comment>
<sequence length="254" mass="26762">MRVDINADLGERFGVYDLGDDEGLMDVITSANIACGFHAGDYRTMAETVALATEKGVKIGAHPGYQDLIGFGRRAVAMPADEIHALTVYQIGALDGFCRAHGTQIHHVKPHGALYNLAAVDEDAARAVVRAVSDVVPSAVLVGLAGSVLVNEGRASGLSVAEEVFADRTYTDEGQLTPRTKPNAVLTDPAQIKRQVMAMIEEGLVTSTGGRQIPVQADTICFHGDGKEATALARTVRASLESMGIRILPVGGRG</sequence>
<proteinExistence type="inferred from homology"/>
<accession>D6Y0B4</accession>
<dbReference type="Gene3D" id="3.20.20.370">
    <property type="entry name" value="Glycoside hydrolase/deacetylase"/>
    <property type="match status" value="1"/>
</dbReference>
<dbReference type="NCBIfam" id="NF003816">
    <property type="entry name" value="PRK05406.1-5"/>
    <property type="match status" value="1"/>
</dbReference>
<comment type="similarity">
    <text evidence="1">Belongs to the LamB/PxpA family.</text>
</comment>
<keyword evidence="3" id="KW-1185">Reference proteome</keyword>
<dbReference type="GO" id="GO:0005524">
    <property type="term" value="F:ATP binding"/>
    <property type="evidence" value="ECO:0007669"/>
    <property type="project" value="UniProtKB-UniRule"/>
</dbReference>
<dbReference type="HOGENOM" id="CLU_069535_0_0_9"/>
<dbReference type="Pfam" id="PF03746">
    <property type="entry name" value="LamB_YcsF"/>
    <property type="match status" value="1"/>
</dbReference>
<evidence type="ECO:0000313" key="3">
    <source>
        <dbReference type="Proteomes" id="UP000000271"/>
    </source>
</evidence>
<dbReference type="eggNOG" id="COG1540">
    <property type="taxonomic scope" value="Bacteria"/>
</dbReference>
<dbReference type="PANTHER" id="PTHR30292:SF0">
    <property type="entry name" value="5-OXOPROLINASE SUBUNIT A"/>
    <property type="match status" value="1"/>
</dbReference>
<keyword evidence="1" id="KW-0378">Hydrolase</keyword>
<dbReference type="SUPFAM" id="SSF88713">
    <property type="entry name" value="Glycoside hydrolase/deacetylase"/>
    <property type="match status" value="1"/>
</dbReference>
<dbReference type="STRING" id="439292.Bsel_0984"/>
<dbReference type="OrthoDB" id="9773478at2"/>
<dbReference type="Proteomes" id="UP000000271">
    <property type="component" value="Chromosome"/>
</dbReference>
<keyword evidence="1" id="KW-0067">ATP-binding</keyword>
<dbReference type="InterPro" id="IPR005501">
    <property type="entry name" value="LamB/YcsF/PxpA-like"/>
</dbReference>
<dbReference type="EMBL" id="CP001791">
    <property type="protein sequence ID" value="ADH98505.1"/>
    <property type="molecule type" value="Genomic_DNA"/>
</dbReference>
<dbReference type="InterPro" id="IPR011330">
    <property type="entry name" value="Glyco_hydro/deAcase_b/a-brl"/>
</dbReference>
<dbReference type="CDD" id="cd10787">
    <property type="entry name" value="LamB_YcsF_like"/>
    <property type="match status" value="1"/>
</dbReference>
<protein>
    <recommendedName>
        <fullName evidence="1">5-oxoprolinase subunit A</fullName>
        <shortName evidence="1">5-OPase subunit A</shortName>
        <ecNumber evidence="1">3.5.2.9</ecNumber>
    </recommendedName>
    <alternativeName>
        <fullName evidence="1">5-oxoprolinase (ATP-hydrolyzing) subunit A</fullName>
    </alternativeName>
</protein>
<dbReference type="AlphaFoldDB" id="D6Y0B4"/>
<evidence type="ECO:0000313" key="2">
    <source>
        <dbReference type="EMBL" id="ADH98505.1"/>
    </source>
</evidence>
<dbReference type="PANTHER" id="PTHR30292">
    <property type="entry name" value="UNCHARACTERIZED PROTEIN YBGL-RELATED"/>
    <property type="match status" value="1"/>
</dbReference>
<reference evidence="2" key="1">
    <citation type="submission" date="2009-10" db="EMBL/GenBank/DDBJ databases">
        <title>Complete sequence of Bacillus selenitireducens MLS10.</title>
        <authorList>
            <consortium name="US DOE Joint Genome Institute"/>
            <person name="Lucas S."/>
            <person name="Copeland A."/>
            <person name="Lapidus A."/>
            <person name="Glavina del Rio T."/>
            <person name="Dalin E."/>
            <person name="Tice H."/>
            <person name="Bruce D."/>
            <person name="Goodwin L."/>
            <person name="Pitluck S."/>
            <person name="Sims D."/>
            <person name="Brettin T."/>
            <person name="Detter J.C."/>
            <person name="Han C."/>
            <person name="Larimer F."/>
            <person name="Land M."/>
            <person name="Hauser L."/>
            <person name="Kyrpides N."/>
            <person name="Ovchinnikova G."/>
            <person name="Stolz J."/>
        </authorList>
    </citation>
    <scope>NUCLEOTIDE SEQUENCE [LARGE SCALE GENOMIC DNA]</scope>
    <source>
        <strain evidence="2">MLS10</strain>
    </source>
</reference>
<dbReference type="EC" id="3.5.2.9" evidence="1"/>
<name>D6Y0B4_BACIE</name>
<dbReference type="NCBIfam" id="NF003814">
    <property type="entry name" value="PRK05406.1-3"/>
    <property type="match status" value="1"/>
</dbReference>
<evidence type="ECO:0000256" key="1">
    <source>
        <dbReference type="HAMAP-Rule" id="MF_00691"/>
    </source>
</evidence>
<dbReference type="RefSeq" id="WP_013171930.1">
    <property type="nucleotide sequence ID" value="NC_014219.1"/>
</dbReference>